<gene>
    <name evidence="1" type="ORF">A1507_07125</name>
</gene>
<dbReference type="Proteomes" id="UP000077857">
    <property type="component" value="Unassembled WGS sequence"/>
</dbReference>
<organism evidence="1 2">
    <name type="scientific">Methylomonas koyamae</name>
    <dbReference type="NCBI Taxonomy" id="702114"/>
    <lineage>
        <taxon>Bacteria</taxon>
        <taxon>Pseudomonadati</taxon>
        <taxon>Pseudomonadota</taxon>
        <taxon>Gammaproteobacteria</taxon>
        <taxon>Methylococcales</taxon>
        <taxon>Methylococcaceae</taxon>
        <taxon>Methylomonas</taxon>
    </lineage>
</organism>
<protein>
    <recommendedName>
        <fullName evidence="3">Nuclease</fullName>
    </recommendedName>
</protein>
<evidence type="ECO:0000313" key="2">
    <source>
        <dbReference type="Proteomes" id="UP000077857"/>
    </source>
</evidence>
<comment type="caution">
    <text evidence="1">The sequence shown here is derived from an EMBL/GenBank/DDBJ whole genome shotgun (WGS) entry which is preliminary data.</text>
</comment>
<dbReference type="AlphaFoldDB" id="A0A177NMF9"/>
<dbReference type="Gene3D" id="2.40.50.90">
    <property type="match status" value="1"/>
</dbReference>
<evidence type="ECO:0008006" key="3">
    <source>
        <dbReference type="Google" id="ProtNLM"/>
    </source>
</evidence>
<dbReference type="EMBL" id="LUUJ01000049">
    <property type="protein sequence ID" value="OAI19326.1"/>
    <property type="molecule type" value="Genomic_DNA"/>
</dbReference>
<dbReference type="SUPFAM" id="SSF50199">
    <property type="entry name" value="Staphylococcal nuclease"/>
    <property type="match status" value="1"/>
</dbReference>
<dbReference type="OrthoDB" id="7065322at2"/>
<evidence type="ECO:0000313" key="1">
    <source>
        <dbReference type="EMBL" id="OAI19326.1"/>
    </source>
</evidence>
<accession>A0A177NMF9</accession>
<name>A0A177NMF9_9GAMM</name>
<dbReference type="InterPro" id="IPR035437">
    <property type="entry name" value="SNase_OB-fold_sf"/>
</dbReference>
<proteinExistence type="predicted"/>
<reference evidence="1 2" key="1">
    <citation type="submission" date="2016-03" db="EMBL/GenBank/DDBJ databases">
        <authorList>
            <person name="Ploux O."/>
        </authorList>
    </citation>
    <scope>NUCLEOTIDE SEQUENCE [LARGE SCALE GENOMIC DNA]</scope>
    <source>
        <strain evidence="1 2">R-45378</strain>
    </source>
</reference>
<sequence length="293" mass="32781">MSLGYYRYIKGRLVVRQRQSPDGDSMRFIADDMALFKGLPRFARPSEAGGEESYQLRFQAIDSPELHYGGAEQPHGLESRNGLLEWLGVDPAGWDWAVAPSGFAWETEAAILCDGFEGHGRPIAFVLPRQKIKDGADVKLTKALLGKTYNYHAAASGLAYLGLYSGGLSFDTQTRLIAAYQQAKTARLGIWRLDRSRRFTVSTLDDLGPETGVLVYPKIFRRCVDALRWVGGEFEPGRDLDNFLAERTGEDDQLLVRSIYGGQVKIRLSQVLEQLNSQIRIELDLNTVEFVSK</sequence>
<dbReference type="RefSeq" id="WP_064022643.1">
    <property type="nucleotide sequence ID" value="NZ_LUUJ01000049.1"/>
</dbReference>